<protein>
    <submittedName>
        <fullName evidence="1">Uncharacterized protein</fullName>
    </submittedName>
</protein>
<organism evidence="1 2">
    <name type="scientific">Popillia japonica</name>
    <name type="common">Japanese beetle</name>
    <dbReference type="NCBI Taxonomy" id="7064"/>
    <lineage>
        <taxon>Eukaryota</taxon>
        <taxon>Metazoa</taxon>
        <taxon>Ecdysozoa</taxon>
        <taxon>Arthropoda</taxon>
        <taxon>Hexapoda</taxon>
        <taxon>Insecta</taxon>
        <taxon>Pterygota</taxon>
        <taxon>Neoptera</taxon>
        <taxon>Endopterygota</taxon>
        <taxon>Coleoptera</taxon>
        <taxon>Polyphaga</taxon>
        <taxon>Scarabaeiformia</taxon>
        <taxon>Scarabaeidae</taxon>
        <taxon>Rutelinae</taxon>
        <taxon>Popillia</taxon>
    </lineage>
</organism>
<proteinExistence type="predicted"/>
<gene>
    <name evidence="1" type="ORF">QE152_g30472</name>
</gene>
<keyword evidence="2" id="KW-1185">Reference proteome</keyword>
<dbReference type="Proteomes" id="UP001458880">
    <property type="component" value="Unassembled WGS sequence"/>
</dbReference>
<comment type="caution">
    <text evidence="1">The sequence shown here is derived from an EMBL/GenBank/DDBJ whole genome shotgun (WGS) entry which is preliminary data.</text>
</comment>
<sequence length="181" mass="20267">MAEEDSGMILENLMNAIPTTGKKNQPLVVQKLIECAKARCYPDDSSITVTEVGVAIKLQSLLDHTADRLCLSQSSVIDNLTEKNLVLISKWGCDGSSEQSTFKQKFCNTDVSDSNLFMSSIVPLRLITHNNGIIVWKNPRPSSVRYCRPISFYFEKETNEFVNKIVNDIQTQISTLCPSFL</sequence>
<name>A0AAW1JEH2_POPJA</name>
<evidence type="ECO:0000313" key="1">
    <source>
        <dbReference type="EMBL" id="KAK9701573.1"/>
    </source>
</evidence>
<dbReference type="EMBL" id="JASPKY010000411">
    <property type="protein sequence ID" value="KAK9701573.1"/>
    <property type="molecule type" value="Genomic_DNA"/>
</dbReference>
<evidence type="ECO:0000313" key="2">
    <source>
        <dbReference type="Proteomes" id="UP001458880"/>
    </source>
</evidence>
<dbReference type="AlphaFoldDB" id="A0AAW1JEH2"/>
<accession>A0AAW1JEH2</accession>
<reference evidence="1 2" key="1">
    <citation type="journal article" date="2024" name="BMC Genomics">
        <title>De novo assembly and annotation of Popillia japonica's genome with initial clues to its potential as an invasive pest.</title>
        <authorList>
            <person name="Cucini C."/>
            <person name="Boschi S."/>
            <person name="Funari R."/>
            <person name="Cardaioli E."/>
            <person name="Iannotti N."/>
            <person name="Marturano G."/>
            <person name="Paoli F."/>
            <person name="Bruttini M."/>
            <person name="Carapelli A."/>
            <person name="Frati F."/>
            <person name="Nardi F."/>
        </authorList>
    </citation>
    <scope>NUCLEOTIDE SEQUENCE [LARGE SCALE GENOMIC DNA]</scope>
    <source>
        <strain evidence="1">DMR45628</strain>
    </source>
</reference>